<dbReference type="GO" id="GO:0043590">
    <property type="term" value="C:bacterial nucleoid"/>
    <property type="evidence" value="ECO:0007669"/>
    <property type="project" value="UniProtKB-UniRule"/>
</dbReference>
<keyword evidence="1 2" id="KW-0238">DNA-binding</keyword>
<comment type="subcellular location">
    <subcellularLocation>
        <location evidence="2">Cytoplasm</location>
        <location evidence="2">Nucleoid</location>
    </subcellularLocation>
</comment>
<organism evidence="5 6">
    <name type="scientific">Phytoactinopolyspora mesophila</name>
    <dbReference type="NCBI Taxonomy" id="2650750"/>
    <lineage>
        <taxon>Bacteria</taxon>
        <taxon>Bacillati</taxon>
        <taxon>Actinomycetota</taxon>
        <taxon>Actinomycetes</taxon>
        <taxon>Jiangellales</taxon>
        <taxon>Jiangellaceae</taxon>
        <taxon>Phytoactinopolyspora</taxon>
    </lineage>
</organism>
<evidence type="ECO:0000313" key="5">
    <source>
        <dbReference type="EMBL" id="NDL60988.1"/>
    </source>
</evidence>
<dbReference type="EMBL" id="WLZY01000016">
    <property type="protein sequence ID" value="NDL60988.1"/>
    <property type="molecule type" value="Genomic_DNA"/>
</dbReference>
<feature type="coiled-coil region" evidence="3">
    <location>
        <begin position="12"/>
        <end position="39"/>
    </location>
</feature>
<dbReference type="GO" id="GO:0003677">
    <property type="term" value="F:DNA binding"/>
    <property type="evidence" value="ECO:0007669"/>
    <property type="project" value="UniProtKB-UniRule"/>
</dbReference>
<dbReference type="PANTHER" id="PTHR33449">
    <property type="entry name" value="NUCLEOID-ASSOCIATED PROTEIN YBAB"/>
    <property type="match status" value="1"/>
</dbReference>
<gene>
    <name evidence="5" type="ORF">F7O44_28325</name>
</gene>
<reference evidence="5 6" key="1">
    <citation type="submission" date="2019-11" db="EMBL/GenBank/DDBJ databases">
        <authorList>
            <person name="Li X.-J."/>
            <person name="Feng X.-M."/>
        </authorList>
    </citation>
    <scope>NUCLEOTIDE SEQUENCE [LARGE SCALE GENOMIC DNA]</scope>
    <source>
        <strain evidence="5 6">XMNu-373</strain>
    </source>
</reference>
<dbReference type="HAMAP" id="MF_00274">
    <property type="entry name" value="DNA_YbaB_EbfC"/>
    <property type="match status" value="1"/>
</dbReference>
<dbReference type="GO" id="GO:0005829">
    <property type="term" value="C:cytosol"/>
    <property type="evidence" value="ECO:0007669"/>
    <property type="project" value="TreeGrafter"/>
</dbReference>
<comment type="caution">
    <text evidence="5">The sequence shown here is derived from an EMBL/GenBank/DDBJ whole genome shotgun (WGS) entry which is preliminary data.</text>
</comment>
<dbReference type="NCBIfam" id="TIGR00103">
    <property type="entry name" value="DNA_YbaB_EbfC"/>
    <property type="match status" value="1"/>
</dbReference>
<dbReference type="InterPro" id="IPR004401">
    <property type="entry name" value="YbaB/EbfC"/>
</dbReference>
<evidence type="ECO:0000313" key="6">
    <source>
        <dbReference type="Proteomes" id="UP000460435"/>
    </source>
</evidence>
<keyword evidence="2" id="KW-0963">Cytoplasm</keyword>
<evidence type="ECO:0000256" key="4">
    <source>
        <dbReference type="SAM" id="MobiDB-lite"/>
    </source>
</evidence>
<keyword evidence="6" id="KW-1185">Reference proteome</keyword>
<dbReference type="PANTHER" id="PTHR33449:SF1">
    <property type="entry name" value="NUCLEOID-ASSOCIATED PROTEIN YBAB"/>
    <property type="match status" value="1"/>
</dbReference>
<keyword evidence="3" id="KW-0175">Coiled coil</keyword>
<protein>
    <recommendedName>
        <fullName evidence="2">Nucleoid-associated protein F7O44_28325</fullName>
    </recommendedName>
</protein>
<accession>A0A7K3MEY8</accession>
<dbReference type="Gene3D" id="3.30.1310.10">
    <property type="entry name" value="Nucleoid-associated protein YbaB-like domain"/>
    <property type="match status" value="1"/>
</dbReference>
<comment type="function">
    <text evidence="2">Binds to DNA and alters its conformation. May be involved in regulation of gene expression, nucleoid organization and DNA protection.</text>
</comment>
<dbReference type="Proteomes" id="UP000460435">
    <property type="component" value="Unassembled WGS sequence"/>
</dbReference>
<comment type="subunit">
    <text evidence="2">Homodimer.</text>
</comment>
<sequence>MFPPGGSEGFDMSQLLEQAQRMQEQLMAAQQDLAESEVTGTAGGGLVRATMTGGGELTDLQLDPSVVDPEDIDTLTDLIVAAVRDAHAEIQRQASEQLGSIGGGVEGLLGGGGGEGLFGGASSIPGAVTQGDESPESDPRRDNDA</sequence>
<dbReference type="Pfam" id="PF02575">
    <property type="entry name" value="YbaB_DNA_bd"/>
    <property type="match status" value="1"/>
</dbReference>
<evidence type="ECO:0000256" key="2">
    <source>
        <dbReference type="HAMAP-Rule" id="MF_00274"/>
    </source>
</evidence>
<proteinExistence type="inferred from homology"/>
<dbReference type="AlphaFoldDB" id="A0A7K3MEY8"/>
<dbReference type="InterPro" id="IPR036894">
    <property type="entry name" value="YbaB-like_sf"/>
</dbReference>
<evidence type="ECO:0000256" key="3">
    <source>
        <dbReference type="SAM" id="Coils"/>
    </source>
</evidence>
<comment type="similarity">
    <text evidence="2">Belongs to the YbaB/EbfC family.</text>
</comment>
<dbReference type="SUPFAM" id="SSF82607">
    <property type="entry name" value="YbaB-like"/>
    <property type="match status" value="1"/>
</dbReference>
<evidence type="ECO:0000256" key="1">
    <source>
        <dbReference type="ARBA" id="ARBA00023125"/>
    </source>
</evidence>
<name>A0A7K3MEY8_9ACTN</name>
<feature type="region of interest" description="Disordered" evidence="4">
    <location>
        <begin position="112"/>
        <end position="145"/>
    </location>
</feature>